<dbReference type="OrthoDB" id="6882268at2"/>
<feature type="domain" description="DUF2726" evidence="2">
    <location>
        <begin position="67"/>
        <end position="180"/>
    </location>
</feature>
<sequence length="197" mass="22913">MEIVLALICLGIVAGMIFVALASNRKRAQSRKQHSGSRRRSSSADGKSRSEPLNYEETWPFYPAYAMSIAEQEVYWKLIQALPDYIVLAQVQASRILKVKHSRNPMYWINRVNRMSYDYVICHKNSYPLAVIELDDATHEEPDRAEADRRKNKALFDAGLKLIRWHKHEVPEQEDIRKLVAQLAEKQQEKRRLHKAA</sequence>
<keyword evidence="4" id="KW-1185">Reference proteome</keyword>
<dbReference type="RefSeq" id="WP_004282820.1">
    <property type="nucleotide sequence ID" value="NZ_CAUJRG010000004.1"/>
</dbReference>
<proteinExistence type="predicted"/>
<protein>
    <submittedName>
        <fullName evidence="3">Protein of uncharacterized function (DUF2726)</fullName>
    </submittedName>
</protein>
<dbReference type="AlphaFoldDB" id="A0A448VKH0"/>
<evidence type="ECO:0000313" key="4">
    <source>
        <dbReference type="Proteomes" id="UP000272771"/>
    </source>
</evidence>
<feature type="compositionally biased region" description="Basic residues" evidence="1">
    <location>
        <begin position="29"/>
        <end position="41"/>
    </location>
</feature>
<gene>
    <name evidence="3" type="ORF">NCTC12742_00603</name>
</gene>
<name>A0A448VKH0_9NEIS</name>
<feature type="region of interest" description="Disordered" evidence="1">
    <location>
        <begin position="29"/>
        <end position="52"/>
    </location>
</feature>
<evidence type="ECO:0000259" key="2">
    <source>
        <dbReference type="Pfam" id="PF10881"/>
    </source>
</evidence>
<dbReference type="KEGG" id="nwe:SAMEA3174300_1226"/>
<reference evidence="3 4" key="1">
    <citation type="submission" date="2018-12" db="EMBL/GenBank/DDBJ databases">
        <authorList>
            <consortium name="Pathogen Informatics"/>
        </authorList>
    </citation>
    <scope>NUCLEOTIDE SEQUENCE [LARGE SCALE GENOMIC DNA]</scope>
    <source>
        <strain evidence="3 4">NCTC12742</strain>
    </source>
</reference>
<evidence type="ECO:0000313" key="3">
    <source>
        <dbReference type="EMBL" id="VEJ50266.1"/>
    </source>
</evidence>
<accession>A0A448VKH0</accession>
<evidence type="ECO:0000256" key="1">
    <source>
        <dbReference type="SAM" id="MobiDB-lite"/>
    </source>
</evidence>
<dbReference type="Pfam" id="PF10881">
    <property type="entry name" value="DUF2726"/>
    <property type="match status" value="1"/>
</dbReference>
<dbReference type="STRING" id="28091.SAMEA3174300_01226"/>
<organism evidence="3 4">
    <name type="scientific">Neisseria weaveri</name>
    <dbReference type="NCBI Taxonomy" id="28091"/>
    <lineage>
        <taxon>Bacteria</taxon>
        <taxon>Pseudomonadati</taxon>
        <taxon>Pseudomonadota</taxon>
        <taxon>Betaproteobacteria</taxon>
        <taxon>Neisseriales</taxon>
        <taxon>Neisseriaceae</taxon>
        <taxon>Neisseria</taxon>
    </lineage>
</organism>
<dbReference type="Gene3D" id="3.40.960.10">
    <property type="entry name" value="VSR Endonuclease"/>
    <property type="match status" value="1"/>
</dbReference>
<dbReference type="EMBL" id="LR134533">
    <property type="protein sequence ID" value="VEJ50266.1"/>
    <property type="molecule type" value="Genomic_DNA"/>
</dbReference>
<dbReference type="InterPro" id="IPR024402">
    <property type="entry name" value="DUF2726"/>
</dbReference>
<dbReference type="Proteomes" id="UP000272771">
    <property type="component" value="Chromosome"/>
</dbReference>